<dbReference type="Proteomes" id="UP000198828">
    <property type="component" value="Unassembled WGS sequence"/>
</dbReference>
<dbReference type="AlphaFoldDB" id="A0A1H3A8W4"/>
<evidence type="ECO:0000313" key="2">
    <source>
        <dbReference type="EMBL" id="SDX25911.1"/>
    </source>
</evidence>
<feature type="region of interest" description="Disordered" evidence="1">
    <location>
        <begin position="104"/>
        <end position="123"/>
    </location>
</feature>
<evidence type="ECO:0000313" key="3">
    <source>
        <dbReference type="Proteomes" id="UP000198828"/>
    </source>
</evidence>
<gene>
    <name evidence="2" type="ORF">SAMN05660923_02015</name>
</gene>
<feature type="compositionally biased region" description="Basic and acidic residues" evidence="1">
    <location>
        <begin position="104"/>
        <end position="113"/>
    </location>
</feature>
<name>A0A1H3A8W4_9FIRM</name>
<dbReference type="PANTHER" id="PTHR35792">
    <property type="entry name" value="GENERAL STRESS PROTEIN"/>
    <property type="match status" value="1"/>
</dbReference>
<dbReference type="Pfam" id="PF12732">
    <property type="entry name" value="YtxH"/>
    <property type="match status" value="1"/>
</dbReference>
<reference evidence="2 3" key="1">
    <citation type="submission" date="2016-10" db="EMBL/GenBank/DDBJ databases">
        <authorList>
            <person name="de Groot N.N."/>
        </authorList>
    </citation>
    <scope>NUCLEOTIDE SEQUENCE [LARGE SCALE GENOMIC DNA]</scope>
    <source>
        <strain evidence="2 3">DSM 23310</strain>
    </source>
</reference>
<dbReference type="OrthoDB" id="1698600at2"/>
<organism evidence="2 3">
    <name type="scientific">Tepidimicrobium xylanilyticum</name>
    <dbReference type="NCBI Taxonomy" id="1123352"/>
    <lineage>
        <taxon>Bacteria</taxon>
        <taxon>Bacillati</taxon>
        <taxon>Bacillota</taxon>
        <taxon>Tissierellia</taxon>
        <taxon>Tissierellales</taxon>
        <taxon>Tepidimicrobiaceae</taxon>
        <taxon>Tepidimicrobium</taxon>
    </lineage>
</organism>
<keyword evidence="3" id="KW-1185">Reference proteome</keyword>
<dbReference type="RefSeq" id="WP_093753306.1">
    <property type="nucleotide sequence ID" value="NZ_BSYN01000003.1"/>
</dbReference>
<protein>
    <submittedName>
        <fullName evidence="2">Gas vesicle protein</fullName>
    </submittedName>
</protein>
<proteinExistence type="predicted"/>
<feature type="compositionally biased region" description="Acidic residues" evidence="1">
    <location>
        <begin position="114"/>
        <end position="123"/>
    </location>
</feature>
<dbReference type="EMBL" id="FNNG01000008">
    <property type="protein sequence ID" value="SDX25911.1"/>
    <property type="molecule type" value="Genomic_DNA"/>
</dbReference>
<sequence>MRLMDLLNERKREAERRKKVDTAKKFALGTAIGAIAGLLFAPKSGKETRKDIADKTKEKTENIKTSIKESVATLKDVEEKVKEDVKEKLREFKERDMFEVEIEKYKSNNVEKDQETEEENERQ</sequence>
<dbReference type="PANTHER" id="PTHR35792:SF2">
    <property type="entry name" value="GENERAL STRESS PROTEIN"/>
    <property type="match status" value="1"/>
</dbReference>
<accession>A0A1H3A8W4</accession>
<dbReference type="InterPro" id="IPR052928">
    <property type="entry name" value="Desiccation-related_membrane"/>
</dbReference>
<evidence type="ECO:0000256" key="1">
    <source>
        <dbReference type="SAM" id="MobiDB-lite"/>
    </source>
</evidence>
<dbReference type="InterPro" id="IPR024623">
    <property type="entry name" value="YtxH"/>
</dbReference>